<comment type="caution">
    <text evidence="2">The sequence shown here is derived from an EMBL/GenBank/DDBJ whole genome shotgun (WGS) entry which is preliminary data.</text>
</comment>
<name>A0ABP3L6F3_9BACI</name>
<dbReference type="Proteomes" id="UP001500880">
    <property type="component" value="Unassembled WGS sequence"/>
</dbReference>
<dbReference type="EMBL" id="BAAADO010000003">
    <property type="protein sequence ID" value="GAA0492978.1"/>
    <property type="molecule type" value="Genomic_DNA"/>
</dbReference>
<keyword evidence="1" id="KW-0472">Membrane</keyword>
<accession>A0ABP3L6F3</accession>
<evidence type="ECO:0000256" key="1">
    <source>
        <dbReference type="SAM" id="Phobius"/>
    </source>
</evidence>
<feature type="transmembrane region" description="Helical" evidence="1">
    <location>
        <begin position="30"/>
        <end position="49"/>
    </location>
</feature>
<feature type="transmembrane region" description="Helical" evidence="1">
    <location>
        <begin position="6"/>
        <end position="23"/>
    </location>
</feature>
<dbReference type="RefSeq" id="WP_343840125.1">
    <property type="nucleotide sequence ID" value="NZ_BAAADO010000003.1"/>
</dbReference>
<reference evidence="3" key="1">
    <citation type="journal article" date="2019" name="Int. J. Syst. Evol. Microbiol.">
        <title>The Global Catalogue of Microorganisms (GCM) 10K type strain sequencing project: providing services to taxonomists for standard genome sequencing and annotation.</title>
        <authorList>
            <consortium name="The Broad Institute Genomics Platform"/>
            <consortium name="The Broad Institute Genome Sequencing Center for Infectious Disease"/>
            <person name="Wu L."/>
            <person name="Ma J."/>
        </authorList>
    </citation>
    <scope>NUCLEOTIDE SEQUENCE [LARGE SCALE GENOMIC DNA]</scope>
    <source>
        <strain evidence="3">JCM 12389</strain>
    </source>
</reference>
<proteinExistence type="predicted"/>
<protein>
    <submittedName>
        <fullName evidence="2">Uncharacterized protein</fullName>
    </submittedName>
</protein>
<sequence>MFNIFSIILIIAGVILLTFFLSIMIKNKKILVVVEALIIFGLIFSVYQMQYTSFKALYSEEIFTDSTVVEEVRITLYKPPKERGLSEIDRQITIKDSQVIEDILNDFSGVELKKDRDSAGLFKEFGIRLLITREAKEDYYLSDYHGFRVNENYLGTYEIINETNHLKTILSIMENTK</sequence>
<gene>
    <name evidence="2" type="ORF">GCM10008986_19250</name>
</gene>
<evidence type="ECO:0000313" key="2">
    <source>
        <dbReference type="EMBL" id="GAA0492978.1"/>
    </source>
</evidence>
<keyword evidence="3" id="KW-1185">Reference proteome</keyword>
<evidence type="ECO:0000313" key="3">
    <source>
        <dbReference type="Proteomes" id="UP001500880"/>
    </source>
</evidence>
<keyword evidence="1" id="KW-0812">Transmembrane</keyword>
<keyword evidence="1" id="KW-1133">Transmembrane helix</keyword>
<organism evidence="2 3">
    <name type="scientific">Salinibacillus aidingensis</name>
    <dbReference type="NCBI Taxonomy" id="237684"/>
    <lineage>
        <taxon>Bacteria</taxon>
        <taxon>Bacillati</taxon>
        <taxon>Bacillota</taxon>
        <taxon>Bacilli</taxon>
        <taxon>Bacillales</taxon>
        <taxon>Bacillaceae</taxon>
        <taxon>Salinibacillus</taxon>
    </lineage>
</organism>